<proteinExistence type="predicted"/>
<comment type="caution">
    <text evidence="2">The sequence shown here is derived from an EMBL/GenBank/DDBJ whole genome shotgun (WGS) entry which is preliminary data.</text>
</comment>
<dbReference type="Proteomes" id="UP000235145">
    <property type="component" value="Unassembled WGS sequence"/>
</dbReference>
<evidence type="ECO:0000313" key="3">
    <source>
        <dbReference type="Proteomes" id="UP000235145"/>
    </source>
</evidence>
<reference evidence="2 3" key="1">
    <citation type="journal article" date="2017" name="Nat. Commun.">
        <title>Genome assembly with in vitro proximity ligation data and whole-genome triplication in lettuce.</title>
        <authorList>
            <person name="Reyes-Chin-Wo S."/>
            <person name="Wang Z."/>
            <person name="Yang X."/>
            <person name="Kozik A."/>
            <person name="Arikit S."/>
            <person name="Song C."/>
            <person name="Xia L."/>
            <person name="Froenicke L."/>
            <person name="Lavelle D.O."/>
            <person name="Truco M.J."/>
            <person name="Xia R."/>
            <person name="Zhu S."/>
            <person name="Xu C."/>
            <person name="Xu H."/>
            <person name="Xu X."/>
            <person name="Cox K."/>
            <person name="Korf I."/>
            <person name="Meyers B.C."/>
            <person name="Michelmore R.W."/>
        </authorList>
    </citation>
    <scope>NUCLEOTIDE SEQUENCE [LARGE SCALE GENOMIC DNA]</scope>
    <source>
        <strain evidence="3">cv. Salinas</strain>
        <tissue evidence="2">Seedlings</tissue>
    </source>
</reference>
<dbReference type="AlphaFoldDB" id="A0A9R1VK95"/>
<gene>
    <name evidence="2" type="ORF">LSAT_V11C500233600</name>
</gene>
<name>A0A9R1VK95_LACSA</name>
<evidence type="ECO:0000256" key="1">
    <source>
        <dbReference type="SAM" id="MobiDB-lite"/>
    </source>
</evidence>
<dbReference type="EMBL" id="NBSK02000005">
    <property type="protein sequence ID" value="KAJ0206198.1"/>
    <property type="molecule type" value="Genomic_DNA"/>
</dbReference>
<sequence length="128" mass="14022">MKSSNNLVHVRLQSNKLNSITKQNETGNDPKGINRKANNASGSEDGSAKGKAKGIKGGNDVGTYTYLKVSHSIDDNGSSDYVAFSERVLMLWLSKSQFYQCAFARLWGASKGSNDNYIPTKLRVFVLN</sequence>
<feature type="region of interest" description="Disordered" evidence="1">
    <location>
        <begin position="13"/>
        <end position="55"/>
    </location>
</feature>
<feature type="compositionally biased region" description="Polar residues" evidence="1">
    <location>
        <begin position="13"/>
        <end position="27"/>
    </location>
</feature>
<protein>
    <submittedName>
        <fullName evidence="2">Uncharacterized protein</fullName>
    </submittedName>
</protein>
<evidence type="ECO:0000313" key="2">
    <source>
        <dbReference type="EMBL" id="KAJ0206198.1"/>
    </source>
</evidence>
<keyword evidence="3" id="KW-1185">Reference proteome</keyword>
<accession>A0A9R1VK95</accession>
<organism evidence="2 3">
    <name type="scientific">Lactuca sativa</name>
    <name type="common">Garden lettuce</name>
    <dbReference type="NCBI Taxonomy" id="4236"/>
    <lineage>
        <taxon>Eukaryota</taxon>
        <taxon>Viridiplantae</taxon>
        <taxon>Streptophyta</taxon>
        <taxon>Embryophyta</taxon>
        <taxon>Tracheophyta</taxon>
        <taxon>Spermatophyta</taxon>
        <taxon>Magnoliopsida</taxon>
        <taxon>eudicotyledons</taxon>
        <taxon>Gunneridae</taxon>
        <taxon>Pentapetalae</taxon>
        <taxon>asterids</taxon>
        <taxon>campanulids</taxon>
        <taxon>Asterales</taxon>
        <taxon>Asteraceae</taxon>
        <taxon>Cichorioideae</taxon>
        <taxon>Cichorieae</taxon>
        <taxon>Lactucinae</taxon>
        <taxon>Lactuca</taxon>
    </lineage>
</organism>